<dbReference type="OMA" id="DWGGRGM"/>
<dbReference type="InterPro" id="IPR035269">
    <property type="entry name" value="PSMD9"/>
</dbReference>
<dbReference type="FunCoup" id="D8QU42">
    <property type="interactions" value="4638"/>
</dbReference>
<dbReference type="OrthoDB" id="622408at2759"/>
<name>D8QU42_SELML</name>
<dbReference type="InterPro" id="IPR040815">
    <property type="entry name" value="Nas2_N"/>
</dbReference>
<dbReference type="FunFam" id="2.30.42.10:FF:000107">
    <property type="entry name" value="26S proteasome non-ATPase regulatory subunit 9"/>
    <property type="match status" value="1"/>
</dbReference>
<sequence length="227" mass="24638">MVGANIKAETMALMEQRTAMEEEMDGIIQRLCRPGGPGLSGNLVDNEGFPRADIDVAAVRSDRQKLAVLKNDRKEITDRIEKNIHILHSGSKDLDFSLPQKRTAEGEQVPQRFFQSGSGGASSIENAAVAMDEDNPGRLPFAVFDEVAEGSPAARDGIVVGDQLVKFGSVEGGGDDCLRRLALEGQSHENRAIAVIVLRRGVEEHLYVTPRRWGGSGLLGCHIQPLR</sequence>
<dbReference type="STRING" id="88036.D8QU42"/>
<dbReference type="Proteomes" id="UP000001514">
    <property type="component" value="Unassembled WGS sequence"/>
</dbReference>
<dbReference type="GO" id="GO:0005634">
    <property type="term" value="C:nucleus"/>
    <property type="evidence" value="ECO:0000318"/>
    <property type="project" value="GO_Central"/>
</dbReference>
<evidence type="ECO:0000313" key="4">
    <source>
        <dbReference type="Proteomes" id="UP000001514"/>
    </source>
</evidence>
<dbReference type="Gene3D" id="2.30.42.10">
    <property type="match status" value="1"/>
</dbReference>
<dbReference type="InterPro" id="IPR036034">
    <property type="entry name" value="PDZ_sf"/>
</dbReference>
<dbReference type="EMBL" id="GL377567">
    <property type="protein sequence ID" value="EFJ35800.1"/>
    <property type="molecule type" value="Genomic_DNA"/>
</dbReference>
<evidence type="ECO:0000259" key="2">
    <source>
        <dbReference type="SMART" id="SM00228"/>
    </source>
</evidence>
<dbReference type="SUPFAM" id="SSF50156">
    <property type="entry name" value="PDZ domain-like"/>
    <property type="match status" value="1"/>
</dbReference>
<dbReference type="Pfam" id="PF18265">
    <property type="entry name" value="Nas2_N"/>
    <property type="match status" value="1"/>
</dbReference>
<dbReference type="Gramene" id="EFJ35800">
    <property type="protein sequence ID" value="EFJ35800"/>
    <property type="gene ID" value="SELMODRAFT_438103"/>
</dbReference>
<dbReference type="InterPro" id="IPR001478">
    <property type="entry name" value="PDZ"/>
</dbReference>
<dbReference type="Gene3D" id="6.10.140.1710">
    <property type="match status" value="1"/>
</dbReference>
<gene>
    <name evidence="3" type="ORF">SELMODRAFT_438103</name>
</gene>
<protein>
    <recommendedName>
        <fullName evidence="2">PDZ domain-containing protein</fullName>
    </recommendedName>
</protein>
<evidence type="ECO:0000256" key="1">
    <source>
        <dbReference type="ARBA" id="ARBA00023186"/>
    </source>
</evidence>
<dbReference type="HOGENOM" id="CLU_073146_2_0_1"/>
<proteinExistence type="predicted"/>
<evidence type="ECO:0000313" key="3">
    <source>
        <dbReference type="EMBL" id="EFJ35800.1"/>
    </source>
</evidence>
<feature type="domain" description="PDZ" evidence="2">
    <location>
        <begin position="117"/>
        <end position="201"/>
    </location>
</feature>
<dbReference type="GO" id="GO:0005737">
    <property type="term" value="C:cytoplasm"/>
    <property type="evidence" value="ECO:0000318"/>
    <property type="project" value="GO_Central"/>
</dbReference>
<dbReference type="AlphaFoldDB" id="D8QU42"/>
<dbReference type="PANTHER" id="PTHR12651">
    <property type="entry name" value="26S PROTEASOME NON-ATPASE REGULATORY SUBUNIT 9"/>
    <property type="match status" value="1"/>
</dbReference>
<dbReference type="eggNOG" id="KOG3129">
    <property type="taxonomic scope" value="Eukaryota"/>
</dbReference>
<keyword evidence="4" id="KW-1185">Reference proteome</keyword>
<dbReference type="SMART" id="SM00228">
    <property type="entry name" value="PDZ"/>
    <property type="match status" value="1"/>
</dbReference>
<dbReference type="KEGG" id="smo:SELMODRAFT_438103"/>
<dbReference type="GO" id="GO:0070682">
    <property type="term" value="P:proteasome regulatory particle assembly"/>
    <property type="evidence" value="ECO:0000318"/>
    <property type="project" value="GO_Central"/>
</dbReference>
<accession>D8QU42</accession>
<dbReference type="PANTHER" id="PTHR12651:SF1">
    <property type="entry name" value="26S PROTEASOME NON-ATPASE REGULATORY SUBUNIT 9"/>
    <property type="match status" value="1"/>
</dbReference>
<keyword evidence="1" id="KW-0143">Chaperone</keyword>
<organism evidence="4">
    <name type="scientific">Selaginella moellendorffii</name>
    <name type="common">Spikemoss</name>
    <dbReference type="NCBI Taxonomy" id="88036"/>
    <lineage>
        <taxon>Eukaryota</taxon>
        <taxon>Viridiplantae</taxon>
        <taxon>Streptophyta</taxon>
        <taxon>Embryophyta</taxon>
        <taxon>Tracheophyta</taxon>
        <taxon>Lycopodiopsida</taxon>
        <taxon>Selaginellales</taxon>
        <taxon>Selaginellaceae</taxon>
        <taxon>Selaginella</taxon>
    </lineage>
</organism>
<reference evidence="3 4" key="1">
    <citation type="journal article" date="2011" name="Science">
        <title>The Selaginella genome identifies genetic changes associated with the evolution of vascular plants.</title>
        <authorList>
            <person name="Banks J.A."/>
            <person name="Nishiyama T."/>
            <person name="Hasebe M."/>
            <person name="Bowman J.L."/>
            <person name="Gribskov M."/>
            <person name="dePamphilis C."/>
            <person name="Albert V.A."/>
            <person name="Aono N."/>
            <person name="Aoyama T."/>
            <person name="Ambrose B.A."/>
            <person name="Ashton N.W."/>
            <person name="Axtell M.J."/>
            <person name="Barker E."/>
            <person name="Barker M.S."/>
            <person name="Bennetzen J.L."/>
            <person name="Bonawitz N.D."/>
            <person name="Chapple C."/>
            <person name="Cheng C."/>
            <person name="Correa L.G."/>
            <person name="Dacre M."/>
            <person name="DeBarry J."/>
            <person name="Dreyer I."/>
            <person name="Elias M."/>
            <person name="Engstrom E.M."/>
            <person name="Estelle M."/>
            <person name="Feng L."/>
            <person name="Finet C."/>
            <person name="Floyd S.K."/>
            <person name="Frommer W.B."/>
            <person name="Fujita T."/>
            <person name="Gramzow L."/>
            <person name="Gutensohn M."/>
            <person name="Harholt J."/>
            <person name="Hattori M."/>
            <person name="Heyl A."/>
            <person name="Hirai T."/>
            <person name="Hiwatashi Y."/>
            <person name="Ishikawa M."/>
            <person name="Iwata M."/>
            <person name="Karol K.G."/>
            <person name="Koehler B."/>
            <person name="Kolukisaoglu U."/>
            <person name="Kubo M."/>
            <person name="Kurata T."/>
            <person name="Lalonde S."/>
            <person name="Li K."/>
            <person name="Li Y."/>
            <person name="Litt A."/>
            <person name="Lyons E."/>
            <person name="Manning G."/>
            <person name="Maruyama T."/>
            <person name="Michael T.P."/>
            <person name="Mikami K."/>
            <person name="Miyazaki S."/>
            <person name="Morinaga S."/>
            <person name="Murata T."/>
            <person name="Mueller-Roeber B."/>
            <person name="Nelson D.R."/>
            <person name="Obara M."/>
            <person name="Oguri Y."/>
            <person name="Olmstead R.G."/>
            <person name="Onodera N."/>
            <person name="Petersen B.L."/>
            <person name="Pils B."/>
            <person name="Prigge M."/>
            <person name="Rensing S.A."/>
            <person name="Riano-Pachon D.M."/>
            <person name="Roberts A.W."/>
            <person name="Sato Y."/>
            <person name="Scheller H.V."/>
            <person name="Schulz B."/>
            <person name="Schulz C."/>
            <person name="Shakirov E.V."/>
            <person name="Shibagaki N."/>
            <person name="Shinohara N."/>
            <person name="Shippen D.E."/>
            <person name="Soerensen I."/>
            <person name="Sotooka R."/>
            <person name="Sugimoto N."/>
            <person name="Sugita M."/>
            <person name="Sumikawa N."/>
            <person name="Tanurdzic M."/>
            <person name="Theissen G."/>
            <person name="Ulvskov P."/>
            <person name="Wakazuki S."/>
            <person name="Weng J.K."/>
            <person name="Willats W.W."/>
            <person name="Wipf D."/>
            <person name="Wolf P.G."/>
            <person name="Yang L."/>
            <person name="Zimmer A.D."/>
            <person name="Zhu Q."/>
            <person name="Mitros T."/>
            <person name="Hellsten U."/>
            <person name="Loque D."/>
            <person name="Otillar R."/>
            <person name="Salamov A."/>
            <person name="Schmutz J."/>
            <person name="Shapiro H."/>
            <person name="Lindquist E."/>
            <person name="Lucas S."/>
            <person name="Rokhsar D."/>
            <person name="Grigoriev I.V."/>
        </authorList>
    </citation>
    <scope>NUCLEOTIDE SEQUENCE [LARGE SCALE GENOMIC DNA]</scope>
</reference>
<dbReference type="InParanoid" id="D8QU42"/>